<dbReference type="EMBL" id="QFOI01000260">
    <property type="protein sequence ID" value="PZP45513.1"/>
    <property type="molecule type" value="Genomic_DNA"/>
</dbReference>
<dbReference type="Gene3D" id="1.25.40.390">
    <property type="match status" value="1"/>
</dbReference>
<protein>
    <submittedName>
        <fullName evidence="1">RagB/SusD family nutrient uptake outer membrane protein</fullName>
    </submittedName>
</protein>
<dbReference type="Proteomes" id="UP000249645">
    <property type="component" value="Unassembled WGS sequence"/>
</dbReference>
<proteinExistence type="predicted"/>
<reference evidence="1 2" key="1">
    <citation type="submission" date="2017-11" db="EMBL/GenBank/DDBJ databases">
        <title>Infants hospitalized years apart are colonized by the same room-sourced microbial strains.</title>
        <authorList>
            <person name="Brooks B."/>
            <person name="Olm M.R."/>
            <person name="Firek B.A."/>
            <person name="Baker R."/>
            <person name="Thomas B.C."/>
            <person name="Morowitz M.J."/>
            <person name="Banfield J.F."/>
        </authorList>
    </citation>
    <scope>NUCLEOTIDE SEQUENCE [LARGE SCALE GENOMIC DNA]</scope>
    <source>
        <strain evidence="1">S2_009_000_R2_76</strain>
    </source>
</reference>
<evidence type="ECO:0000313" key="1">
    <source>
        <dbReference type="EMBL" id="PZP45513.1"/>
    </source>
</evidence>
<sequence length="112" mass="13122">MKRIYFQHIFFLFFILGLYSCSKKLDITPQGAPSAGVFWNTKEDAQAGVNAMYRYFGEDNFYGRGIFWFINASDDMITGRVKPEADNIRNFNPSYIGGSYMEPQWKWRYAII</sequence>
<organism evidence="1 2">
    <name type="scientific">Pseudopedobacter saltans</name>
    <dbReference type="NCBI Taxonomy" id="151895"/>
    <lineage>
        <taxon>Bacteria</taxon>
        <taxon>Pseudomonadati</taxon>
        <taxon>Bacteroidota</taxon>
        <taxon>Sphingobacteriia</taxon>
        <taxon>Sphingobacteriales</taxon>
        <taxon>Sphingobacteriaceae</taxon>
        <taxon>Pseudopedobacter</taxon>
    </lineage>
</organism>
<dbReference type="SUPFAM" id="SSF48452">
    <property type="entry name" value="TPR-like"/>
    <property type="match status" value="1"/>
</dbReference>
<dbReference type="AlphaFoldDB" id="A0A2W5ESP6"/>
<gene>
    <name evidence="1" type="ORF">DI598_13155</name>
</gene>
<evidence type="ECO:0000313" key="2">
    <source>
        <dbReference type="Proteomes" id="UP000249645"/>
    </source>
</evidence>
<accession>A0A2W5ESP6</accession>
<comment type="caution">
    <text evidence="1">The sequence shown here is derived from an EMBL/GenBank/DDBJ whole genome shotgun (WGS) entry which is preliminary data.</text>
</comment>
<dbReference type="PROSITE" id="PS51257">
    <property type="entry name" value="PROKAR_LIPOPROTEIN"/>
    <property type="match status" value="1"/>
</dbReference>
<name>A0A2W5ESP6_9SPHI</name>
<dbReference type="InterPro" id="IPR011990">
    <property type="entry name" value="TPR-like_helical_dom_sf"/>
</dbReference>
<feature type="non-terminal residue" evidence="1">
    <location>
        <position position="112"/>
    </location>
</feature>